<dbReference type="PIRSF" id="PIRSF030140">
    <property type="entry name" value="UCP030140"/>
    <property type="match status" value="1"/>
</dbReference>
<dbReference type="CDD" id="cd11527">
    <property type="entry name" value="NTP-PPase_dUTPase"/>
    <property type="match status" value="1"/>
</dbReference>
<comment type="caution">
    <text evidence="1">The sequence shown here is derived from an EMBL/GenBank/DDBJ whole genome shotgun (WGS) entry which is preliminary data.</text>
</comment>
<protein>
    <submittedName>
        <fullName evidence="1">dUTP diphosphatase</fullName>
    </submittedName>
</protein>
<reference evidence="1" key="1">
    <citation type="submission" date="2020-08" db="EMBL/GenBank/DDBJ databases">
        <title>Genome public.</title>
        <authorList>
            <person name="Liu C."/>
            <person name="Sun Q."/>
        </authorList>
    </citation>
    <scope>NUCLEOTIDE SEQUENCE</scope>
    <source>
        <strain evidence="1">BX21</strain>
    </source>
</reference>
<gene>
    <name evidence="1" type="ORF">H8707_07440</name>
</gene>
<dbReference type="SUPFAM" id="SSF101386">
    <property type="entry name" value="all-alpha NTP pyrophosphatases"/>
    <property type="match status" value="1"/>
</dbReference>
<evidence type="ECO:0000313" key="2">
    <source>
        <dbReference type="Proteomes" id="UP000601171"/>
    </source>
</evidence>
<dbReference type="Proteomes" id="UP000601171">
    <property type="component" value="Unassembled WGS sequence"/>
</dbReference>
<name>A0A926ETQ6_9FIRM</name>
<dbReference type="Pfam" id="PF08761">
    <property type="entry name" value="dUTPase_2"/>
    <property type="match status" value="1"/>
</dbReference>
<dbReference type="InterPro" id="IPR016947">
    <property type="entry name" value="UCP030140"/>
</dbReference>
<dbReference type="EMBL" id="JACRTG010000018">
    <property type="protein sequence ID" value="MBC8588068.1"/>
    <property type="molecule type" value="Genomic_DNA"/>
</dbReference>
<dbReference type="AlphaFoldDB" id="A0A926ETQ6"/>
<accession>A0A926ETQ6</accession>
<dbReference type="InterPro" id="IPR014871">
    <property type="entry name" value="dUTPase/dCTP_pyrophosphatase"/>
</dbReference>
<dbReference type="Gene3D" id="1.10.4010.10">
    <property type="entry name" value="Type II deoxyuridine triphosphatase"/>
    <property type="match status" value="1"/>
</dbReference>
<dbReference type="RefSeq" id="WP_262429521.1">
    <property type="nucleotide sequence ID" value="NZ_JACRTG010000018.1"/>
</dbReference>
<evidence type="ECO:0000313" key="1">
    <source>
        <dbReference type="EMBL" id="MBC8588068.1"/>
    </source>
</evidence>
<organism evidence="1 2">
    <name type="scientific">Paratissierella segnis</name>
    <dbReference type="NCBI Taxonomy" id="2763679"/>
    <lineage>
        <taxon>Bacteria</taxon>
        <taxon>Bacillati</taxon>
        <taxon>Bacillota</taxon>
        <taxon>Tissierellia</taxon>
        <taxon>Tissierellales</taxon>
        <taxon>Tissierellaceae</taxon>
        <taxon>Paratissierella</taxon>
    </lineage>
</organism>
<sequence>MINSKEAWKCALDIEGEDKGMNLKKLYKMQDELDKYIIKIRNIAMSDEELLDKTILALLVEVGELANATRCFKHWSTKGPESKERLLDELADVLHFYLSIGNQLDIYYINDEIREYEKIRDMTNTFKSLYYWISKLNNTDIKNVNSHAYYNIGIGIKILTHLLGFTDEEVEQAYLKKHEENYRRQRDGY</sequence>
<keyword evidence="2" id="KW-1185">Reference proteome</keyword>
<proteinExistence type="predicted"/>